<keyword evidence="3" id="KW-1003">Cell membrane</keyword>
<comment type="similarity">
    <text evidence="7">Belongs to the binding-protein-dependent transport system permease family.</text>
</comment>
<evidence type="ECO:0000259" key="8">
    <source>
        <dbReference type="PROSITE" id="PS50928"/>
    </source>
</evidence>
<feature type="transmembrane region" description="Helical" evidence="7">
    <location>
        <begin position="143"/>
        <end position="163"/>
    </location>
</feature>
<gene>
    <name evidence="9" type="ORF">FHX44_111079</name>
</gene>
<evidence type="ECO:0000256" key="7">
    <source>
        <dbReference type="RuleBase" id="RU363032"/>
    </source>
</evidence>
<protein>
    <submittedName>
        <fullName evidence="9">Carbohydrate ABC transporter membrane protein 2 (CUT1 family)</fullName>
    </submittedName>
</protein>
<dbReference type="GO" id="GO:0055085">
    <property type="term" value="P:transmembrane transport"/>
    <property type="evidence" value="ECO:0007669"/>
    <property type="project" value="InterPro"/>
</dbReference>
<keyword evidence="10" id="KW-1185">Reference proteome</keyword>
<keyword evidence="2 7" id="KW-0813">Transport</keyword>
<evidence type="ECO:0000256" key="1">
    <source>
        <dbReference type="ARBA" id="ARBA00004651"/>
    </source>
</evidence>
<dbReference type="SUPFAM" id="SSF161098">
    <property type="entry name" value="MetI-like"/>
    <property type="match status" value="1"/>
</dbReference>
<evidence type="ECO:0000256" key="4">
    <source>
        <dbReference type="ARBA" id="ARBA00022692"/>
    </source>
</evidence>
<proteinExistence type="inferred from homology"/>
<evidence type="ECO:0000256" key="3">
    <source>
        <dbReference type="ARBA" id="ARBA00022475"/>
    </source>
</evidence>
<dbReference type="InterPro" id="IPR000515">
    <property type="entry name" value="MetI-like"/>
</dbReference>
<evidence type="ECO:0000256" key="2">
    <source>
        <dbReference type="ARBA" id="ARBA00022448"/>
    </source>
</evidence>
<dbReference type="RefSeq" id="WP_147254437.1">
    <property type="nucleotide sequence ID" value="NZ_VIWU01000001.1"/>
</dbReference>
<name>A0A561SK07_9PSEU</name>
<evidence type="ECO:0000256" key="5">
    <source>
        <dbReference type="ARBA" id="ARBA00022989"/>
    </source>
</evidence>
<dbReference type="Pfam" id="PF00528">
    <property type="entry name" value="BPD_transp_1"/>
    <property type="match status" value="1"/>
</dbReference>
<dbReference type="InterPro" id="IPR050901">
    <property type="entry name" value="BP-dep_ABC_trans_perm"/>
</dbReference>
<reference evidence="9 10" key="1">
    <citation type="submission" date="2019-06" db="EMBL/GenBank/DDBJ databases">
        <title>Sequencing the genomes of 1000 actinobacteria strains.</title>
        <authorList>
            <person name="Klenk H.-P."/>
        </authorList>
    </citation>
    <scope>NUCLEOTIDE SEQUENCE [LARGE SCALE GENOMIC DNA]</scope>
    <source>
        <strain evidence="9 10">DSM 45671</strain>
    </source>
</reference>
<feature type="domain" description="ABC transmembrane type-1" evidence="8">
    <location>
        <begin position="74"/>
        <end position="265"/>
    </location>
</feature>
<keyword evidence="5 7" id="KW-1133">Transmembrane helix</keyword>
<dbReference type="Gene3D" id="1.10.3720.10">
    <property type="entry name" value="MetI-like"/>
    <property type="match status" value="1"/>
</dbReference>
<feature type="transmembrane region" description="Helical" evidence="7">
    <location>
        <begin position="78"/>
        <end position="100"/>
    </location>
</feature>
<feature type="transmembrane region" description="Helical" evidence="7">
    <location>
        <begin position="244"/>
        <end position="265"/>
    </location>
</feature>
<dbReference type="PANTHER" id="PTHR32243:SF18">
    <property type="entry name" value="INNER MEMBRANE ABC TRANSPORTER PERMEASE PROTEIN YCJP"/>
    <property type="match status" value="1"/>
</dbReference>
<sequence length="279" mass="30348">MTAEATTASRRRLVQVYALYLLAALVFFGPVLFMLWSAFRRNVDITGSIFTIATPLTLENFTNLFDRFVFYYYIRNSFIVAGGSTLLGLALGVPAAYVIVRRGAASIGFLMLLARMAPGVLFVLPLFILSVQVGAPSNNGLNFALLIAAHLIITLPLCIWLLVPFFEDIPLSLEEAAMLDGCTVWQRFRHVVVPLALPGLSVAVTLSFVFSWNYFLFALALANADTLPLPVIAFNFIGQGSSDYGGLMAASTLISLPALLLTVFAQRWLVRGLTGGAVK</sequence>
<dbReference type="Proteomes" id="UP000321261">
    <property type="component" value="Unassembled WGS sequence"/>
</dbReference>
<feature type="transmembrane region" description="Helical" evidence="7">
    <location>
        <begin position="195"/>
        <end position="224"/>
    </location>
</feature>
<evidence type="ECO:0000313" key="10">
    <source>
        <dbReference type="Proteomes" id="UP000321261"/>
    </source>
</evidence>
<evidence type="ECO:0000313" key="9">
    <source>
        <dbReference type="EMBL" id="TWF75195.1"/>
    </source>
</evidence>
<dbReference type="CDD" id="cd06261">
    <property type="entry name" value="TM_PBP2"/>
    <property type="match status" value="1"/>
</dbReference>
<organism evidence="9 10">
    <name type="scientific">Pseudonocardia hierapolitana</name>
    <dbReference type="NCBI Taxonomy" id="1128676"/>
    <lineage>
        <taxon>Bacteria</taxon>
        <taxon>Bacillati</taxon>
        <taxon>Actinomycetota</taxon>
        <taxon>Actinomycetes</taxon>
        <taxon>Pseudonocardiales</taxon>
        <taxon>Pseudonocardiaceae</taxon>
        <taxon>Pseudonocardia</taxon>
    </lineage>
</organism>
<dbReference type="AlphaFoldDB" id="A0A561SK07"/>
<dbReference type="EMBL" id="VIWU01000001">
    <property type="protein sequence ID" value="TWF75195.1"/>
    <property type="molecule type" value="Genomic_DNA"/>
</dbReference>
<feature type="transmembrane region" description="Helical" evidence="7">
    <location>
        <begin position="112"/>
        <end position="131"/>
    </location>
</feature>
<dbReference type="PROSITE" id="PS50928">
    <property type="entry name" value="ABC_TM1"/>
    <property type="match status" value="1"/>
</dbReference>
<dbReference type="InterPro" id="IPR035906">
    <property type="entry name" value="MetI-like_sf"/>
</dbReference>
<comment type="subcellular location">
    <subcellularLocation>
        <location evidence="1 7">Cell membrane</location>
        <topology evidence="1 7">Multi-pass membrane protein</topology>
    </subcellularLocation>
</comment>
<evidence type="ECO:0000256" key="6">
    <source>
        <dbReference type="ARBA" id="ARBA00023136"/>
    </source>
</evidence>
<dbReference type="OrthoDB" id="9794684at2"/>
<keyword evidence="6 7" id="KW-0472">Membrane</keyword>
<comment type="caution">
    <text evidence="9">The sequence shown here is derived from an EMBL/GenBank/DDBJ whole genome shotgun (WGS) entry which is preliminary data.</text>
</comment>
<feature type="transmembrane region" description="Helical" evidence="7">
    <location>
        <begin position="17"/>
        <end position="39"/>
    </location>
</feature>
<keyword evidence="4 7" id="KW-0812">Transmembrane</keyword>
<dbReference type="PANTHER" id="PTHR32243">
    <property type="entry name" value="MALTOSE TRANSPORT SYSTEM PERMEASE-RELATED"/>
    <property type="match status" value="1"/>
</dbReference>
<dbReference type="GO" id="GO:0005886">
    <property type="term" value="C:plasma membrane"/>
    <property type="evidence" value="ECO:0007669"/>
    <property type="project" value="UniProtKB-SubCell"/>
</dbReference>
<accession>A0A561SK07</accession>